<feature type="region of interest" description="Disordered" evidence="1">
    <location>
        <begin position="1"/>
        <end position="65"/>
    </location>
</feature>
<dbReference type="EMBL" id="AP024927">
    <property type="protein sequence ID" value="BCZ88053.1"/>
    <property type="molecule type" value="Genomic_DNA"/>
</dbReference>
<sequence>MVARVGDDQALAQGAFGPGQEAYPGQKTQKPKPPHGLEATPGPETQMKPGPRLQLRFSRGTNLKG</sequence>
<organism evidence="2 3">
    <name type="scientific">Thermus thermophilus</name>
    <dbReference type="NCBI Taxonomy" id="274"/>
    <lineage>
        <taxon>Bacteria</taxon>
        <taxon>Thermotogati</taxon>
        <taxon>Deinococcota</taxon>
        <taxon>Deinococci</taxon>
        <taxon>Thermales</taxon>
        <taxon>Thermaceae</taxon>
        <taxon>Thermus</taxon>
    </lineage>
</organism>
<accession>A0AAD1KW73</accession>
<geneLocation type="plasmid" evidence="2 3">
    <name>pAA1-1b</name>
</geneLocation>
<evidence type="ECO:0000313" key="2">
    <source>
        <dbReference type="EMBL" id="BCZ88053.1"/>
    </source>
</evidence>
<proteinExistence type="predicted"/>
<gene>
    <name evidence="2" type="ORF">TthAA11_22350</name>
</gene>
<reference evidence="2" key="1">
    <citation type="submission" date="2021-07" db="EMBL/GenBank/DDBJ databases">
        <title>Complete genome sequences of four Thermus thermophilus strains isolated from Arima Hot Spring in Japan.</title>
        <authorList>
            <person name="Tomariguchi N."/>
            <person name="Ueno Y."/>
            <person name="Miyazaki K."/>
        </authorList>
    </citation>
    <scope>NUCLEOTIDE SEQUENCE</scope>
    <source>
        <strain evidence="2">AA1-1</strain>
        <plasmid evidence="2">pAA1-1b</plasmid>
    </source>
</reference>
<protein>
    <submittedName>
        <fullName evidence="2">Uncharacterized protein</fullName>
    </submittedName>
</protein>
<evidence type="ECO:0000256" key="1">
    <source>
        <dbReference type="SAM" id="MobiDB-lite"/>
    </source>
</evidence>
<name>A0AAD1KW73_THETH</name>
<keyword evidence="2" id="KW-0614">Plasmid</keyword>
<dbReference type="Proteomes" id="UP000825379">
    <property type="component" value="Plasmid pAA1-1b"/>
</dbReference>
<evidence type="ECO:0000313" key="3">
    <source>
        <dbReference type="Proteomes" id="UP000825379"/>
    </source>
</evidence>
<dbReference type="AlphaFoldDB" id="A0AAD1KW73"/>